<dbReference type="InterPro" id="IPR016187">
    <property type="entry name" value="CTDL_fold"/>
</dbReference>
<dbReference type="EMBL" id="CANHGI010000004">
    <property type="protein sequence ID" value="CAI5447943.1"/>
    <property type="molecule type" value="Genomic_DNA"/>
</dbReference>
<dbReference type="PROSITE" id="PS50041">
    <property type="entry name" value="C_TYPE_LECTIN_2"/>
    <property type="match status" value="1"/>
</dbReference>
<feature type="domain" description="C-type lectin" evidence="2">
    <location>
        <begin position="59"/>
        <end position="197"/>
    </location>
</feature>
<dbReference type="Proteomes" id="UP001152747">
    <property type="component" value="Unassembled WGS sequence"/>
</dbReference>
<accession>A0A9P1IRB3</accession>
<dbReference type="Pfam" id="PF00059">
    <property type="entry name" value="Lectin_C"/>
    <property type="match status" value="1"/>
</dbReference>
<sequence>MYSFLLTFCLILKIDITNGFEFRTSSIAAQNLTNFVERACPTDWEPFQRPKGLFCIRVYSAPPYVYTQSIAQALCNQEGAYLTGIESIEEHSYIQQKGMQILQANDQDRARLWLGLVRTSNCRGATETANNNLNCAISRYTFYWADPMVSNRIFTEQWADNQPDYNNNNQDCAQMYLTQPAGITGFGPIGFYDDATCGTATNSYYTSTALYACGMRAPIVRFVNSPM</sequence>
<feature type="chain" id="PRO_5040431210" description="C-type lectin domain-containing protein" evidence="1">
    <location>
        <begin position="20"/>
        <end position="227"/>
    </location>
</feature>
<protein>
    <recommendedName>
        <fullName evidence="2">C-type lectin domain-containing protein</fullName>
    </recommendedName>
</protein>
<dbReference type="InterPro" id="IPR016186">
    <property type="entry name" value="C-type_lectin-like/link_sf"/>
</dbReference>
<dbReference type="Gene3D" id="3.10.100.10">
    <property type="entry name" value="Mannose-Binding Protein A, subunit A"/>
    <property type="match status" value="1"/>
</dbReference>
<dbReference type="PANTHER" id="PTHR23124">
    <property type="entry name" value="C-TYPE LECTIN DOMAIN-CONTAINING PROTEIN-RELATED-RELATED"/>
    <property type="match status" value="1"/>
</dbReference>
<evidence type="ECO:0000256" key="1">
    <source>
        <dbReference type="SAM" id="SignalP"/>
    </source>
</evidence>
<dbReference type="AlphaFoldDB" id="A0A9P1IRB3"/>
<dbReference type="CDD" id="cd00037">
    <property type="entry name" value="CLECT"/>
    <property type="match status" value="1"/>
</dbReference>
<dbReference type="SUPFAM" id="SSF56436">
    <property type="entry name" value="C-type lectin-like"/>
    <property type="match status" value="1"/>
</dbReference>
<gene>
    <name evidence="3" type="ORF">CAMP_LOCUS10580</name>
</gene>
<proteinExistence type="predicted"/>
<reference evidence="3" key="1">
    <citation type="submission" date="2022-11" db="EMBL/GenBank/DDBJ databases">
        <authorList>
            <person name="Kikuchi T."/>
        </authorList>
    </citation>
    <scope>NUCLEOTIDE SEQUENCE</scope>
    <source>
        <strain evidence="3">PS1010</strain>
    </source>
</reference>
<dbReference type="OrthoDB" id="5868671at2759"/>
<evidence type="ECO:0000313" key="3">
    <source>
        <dbReference type="EMBL" id="CAI5447943.1"/>
    </source>
</evidence>
<name>A0A9P1IRB3_9PELO</name>
<evidence type="ECO:0000313" key="4">
    <source>
        <dbReference type="Proteomes" id="UP001152747"/>
    </source>
</evidence>
<dbReference type="SMART" id="SM00034">
    <property type="entry name" value="CLECT"/>
    <property type="match status" value="1"/>
</dbReference>
<keyword evidence="1" id="KW-0732">Signal</keyword>
<dbReference type="InterPro" id="IPR001304">
    <property type="entry name" value="C-type_lectin-like"/>
</dbReference>
<keyword evidence="4" id="KW-1185">Reference proteome</keyword>
<feature type="signal peptide" evidence="1">
    <location>
        <begin position="1"/>
        <end position="19"/>
    </location>
</feature>
<evidence type="ECO:0000259" key="2">
    <source>
        <dbReference type="PROSITE" id="PS50041"/>
    </source>
</evidence>
<organism evidence="3 4">
    <name type="scientific">Caenorhabditis angaria</name>
    <dbReference type="NCBI Taxonomy" id="860376"/>
    <lineage>
        <taxon>Eukaryota</taxon>
        <taxon>Metazoa</taxon>
        <taxon>Ecdysozoa</taxon>
        <taxon>Nematoda</taxon>
        <taxon>Chromadorea</taxon>
        <taxon>Rhabditida</taxon>
        <taxon>Rhabditina</taxon>
        <taxon>Rhabditomorpha</taxon>
        <taxon>Rhabditoidea</taxon>
        <taxon>Rhabditidae</taxon>
        <taxon>Peloderinae</taxon>
        <taxon>Caenorhabditis</taxon>
    </lineage>
</organism>
<comment type="caution">
    <text evidence="3">The sequence shown here is derived from an EMBL/GenBank/DDBJ whole genome shotgun (WGS) entry which is preliminary data.</text>
</comment>